<sequence length="72" mass="8388">MATSLEKERQQIAAEEEKIAERKKRLEERERELITKALDRSGLLKLSPDRAKGIFDLIRKLGPDEVERRLGE</sequence>
<gene>
    <name evidence="2" type="ORF">HNO88_002509</name>
</gene>
<keyword evidence="1" id="KW-0175">Coiled coil</keyword>
<dbReference type="EMBL" id="JACHLR010000010">
    <property type="protein sequence ID" value="MBB4859180.1"/>
    <property type="molecule type" value="Genomic_DNA"/>
</dbReference>
<evidence type="ECO:0000256" key="1">
    <source>
        <dbReference type="SAM" id="Coils"/>
    </source>
</evidence>
<feature type="coiled-coil region" evidence="1">
    <location>
        <begin position="2"/>
        <end position="36"/>
    </location>
</feature>
<accession>A0A7W7KAG3</accession>
<keyword evidence="3" id="KW-1185">Reference proteome</keyword>
<proteinExistence type="predicted"/>
<protein>
    <recommendedName>
        <fullName evidence="4">DNA-binding protein</fullName>
    </recommendedName>
</protein>
<dbReference type="RefSeq" id="WP_184245565.1">
    <property type="nucleotide sequence ID" value="NZ_JACHLR010000010.1"/>
</dbReference>
<evidence type="ECO:0000313" key="2">
    <source>
        <dbReference type="EMBL" id="MBB4859180.1"/>
    </source>
</evidence>
<reference evidence="2 3" key="1">
    <citation type="submission" date="2020-08" db="EMBL/GenBank/DDBJ databases">
        <title>Functional genomics of gut bacteria from endangered species of beetles.</title>
        <authorList>
            <person name="Carlos-Shanley C."/>
        </authorList>
    </citation>
    <scope>NUCLEOTIDE SEQUENCE [LARGE SCALE GENOMIC DNA]</scope>
    <source>
        <strain evidence="2 3">S00245</strain>
    </source>
</reference>
<name>A0A7W7KAG3_9SPHN</name>
<evidence type="ECO:0000313" key="3">
    <source>
        <dbReference type="Proteomes" id="UP000555448"/>
    </source>
</evidence>
<organism evidence="2 3">
    <name type="scientific">Novosphingobium chloroacetimidivorans</name>
    <dbReference type="NCBI Taxonomy" id="1428314"/>
    <lineage>
        <taxon>Bacteria</taxon>
        <taxon>Pseudomonadati</taxon>
        <taxon>Pseudomonadota</taxon>
        <taxon>Alphaproteobacteria</taxon>
        <taxon>Sphingomonadales</taxon>
        <taxon>Sphingomonadaceae</taxon>
        <taxon>Novosphingobium</taxon>
    </lineage>
</organism>
<comment type="caution">
    <text evidence="2">The sequence shown here is derived from an EMBL/GenBank/DDBJ whole genome shotgun (WGS) entry which is preliminary data.</text>
</comment>
<dbReference type="Proteomes" id="UP000555448">
    <property type="component" value="Unassembled WGS sequence"/>
</dbReference>
<evidence type="ECO:0008006" key="4">
    <source>
        <dbReference type="Google" id="ProtNLM"/>
    </source>
</evidence>
<dbReference type="AlphaFoldDB" id="A0A7W7KAG3"/>